<dbReference type="AlphaFoldDB" id="A0A561E8N0"/>
<keyword evidence="10" id="KW-1185">Reference proteome</keyword>
<gene>
    <name evidence="9" type="ORF">BKA23_0750</name>
</gene>
<feature type="transmembrane region" description="Helical" evidence="7">
    <location>
        <begin position="349"/>
        <end position="376"/>
    </location>
</feature>
<dbReference type="PANTHER" id="PTHR30572">
    <property type="entry name" value="MEMBRANE COMPONENT OF TRANSPORTER-RELATED"/>
    <property type="match status" value="1"/>
</dbReference>
<feature type="transmembrane region" description="Helical" evidence="7">
    <location>
        <begin position="801"/>
        <end position="824"/>
    </location>
</feature>
<dbReference type="PANTHER" id="PTHR30572:SF4">
    <property type="entry name" value="ABC TRANSPORTER PERMEASE YTRF"/>
    <property type="match status" value="1"/>
</dbReference>
<keyword evidence="5 7" id="KW-0472">Membrane</keyword>
<dbReference type="GO" id="GO:0005886">
    <property type="term" value="C:plasma membrane"/>
    <property type="evidence" value="ECO:0007669"/>
    <property type="project" value="UniProtKB-SubCell"/>
</dbReference>
<evidence type="ECO:0000256" key="1">
    <source>
        <dbReference type="ARBA" id="ARBA00004651"/>
    </source>
</evidence>
<proteinExistence type="inferred from homology"/>
<evidence type="ECO:0000256" key="5">
    <source>
        <dbReference type="ARBA" id="ARBA00023136"/>
    </source>
</evidence>
<keyword evidence="4 7" id="KW-1133">Transmembrane helix</keyword>
<dbReference type="Pfam" id="PF02687">
    <property type="entry name" value="FtsX"/>
    <property type="match status" value="1"/>
</dbReference>
<dbReference type="EMBL" id="VIVQ01000001">
    <property type="protein sequence ID" value="TWE11956.1"/>
    <property type="molecule type" value="Genomic_DNA"/>
</dbReference>
<feature type="transmembrane region" description="Helical" evidence="7">
    <location>
        <begin position="895"/>
        <end position="918"/>
    </location>
</feature>
<feature type="transmembrane region" description="Helical" evidence="7">
    <location>
        <begin position="854"/>
        <end position="875"/>
    </location>
</feature>
<feature type="transmembrane region" description="Helical" evidence="7">
    <location>
        <begin position="44"/>
        <end position="66"/>
    </location>
</feature>
<feature type="transmembrane region" description="Helical" evidence="7">
    <location>
        <begin position="525"/>
        <end position="548"/>
    </location>
</feature>
<evidence type="ECO:0000256" key="3">
    <source>
        <dbReference type="ARBA" id="ARBA00022692"/>
    </source>
</evidence>
<evidence type="ECO:0000256" key="7">
    <source>
        <dbReference type="SAM" id="Phobius"/>
    </source>
</evidence>
<protein>
    <submittedName>
        <fullName evidence="9">Putative ABC transport system permease protein</fullName>
    </submittedName>
</protein>
<comment type="subcellular location">
    <subcellularLocation>
        <location evidence="1">Cell membrane</location>
        <topology evidence="1">Multi-pass membrane protein</topology>
    </subcellularLocation>
</comment>
<keyword evidence="3 7" id="KW-0812">Transmembrane</keyword>
<feature type="transmembrane region" description="Helical" evidence="7">
    <location>
        <begin position="396"/>
        <end position="421"/>
    </location>
</feature>
<feature type="transmembrane region" description="Helical" evidence="7">
    <location>
        <begin position="300"/>
        <end position="323"/>
    </location>
</feature>
<organism evidence="9 10">
    <name type="scientific">Rudaeicoccus suwonensis</name>
    <dbReference type="NCBI Taxonomy" id="657409"/>
    <lineage>
        <taxon>Bacteria</taxon>
        <taxon>Bacillati</taxon>
        <taxon>Actinomycetota</taxon>
        <taxon>Actinomycetes</taxon>
        <taxon>Micrococcales</taxon>
        <taxon>Dermacoccaceae</taxon>
        <taxon>Rudaeicoccus</taxon>
    </lineage>
</organism>
<dbReference type="InterPro" id="IPR050250">
    <property type="entry name" value="Macrolide_Exporter_MacB"/>
</dbReference>
<sequence>MSSSGERMSAHARTGLPGAARYFTSWRISLRLAFRDIAMNKGRAALVVLLVGLPVFVIAAAGTFAVTKDVSPKEALSRTMGTGQALIEPARQNTNFVQQPDGFNIWNTQVRGIAPLQKLPGAKAVGDFSASGAQQVTGGRLWPTSEGRVRVHIGNRHVDAAVLGIDGRQHVYAGMAQLVSGHWPTSSNQVLVSTAGEASGIPTRGTLSIDDGAGSVRRVVIVGTAVTPNAEDLVTMPDSAVDWATPTGWILQRSTPVTWPEVKQLNSFDLLVESRAVVDSPAEADSDPLVDVPVGSQVPLTVWVLFGTSLVLVIALLSGPAFAASGNRNRRALGLLASNGATRSQLRRYLLAQALVLGALSAFVSLVLGAAAGVAAAEIWQRVDPRTVFGPVDIRWFWGALLFFVAVVASLVAAFIPAMIASRLNLIQVLRGQVSTPRVHPGWPLIGLVLVILGGVSITYGLRTEVRSRTVTSEFSVVGGAAGLFSGALMTAPWVLLQLGRIAGYLPLATRLAVRDLARQRGRGVATIGAIMATVGVMTTLMIGFASYESVGRHNYHALVPMGTAVVTADGASVASALPAIREVLPKADVVTFRVQGQPIANTIVRAGAPEQVRLFAAYTSGCSDTQALATNVSGPTSRCSPTLSSQAPLVSASLADLKAQFDLTATDVAALRRGDVLMAAPSRVRTLRVVAGTGLLNRGTGALTHVQPTSVSTVPVVATHVVGVWGLPSAGGEDGSGPVVPIGLVADTTAARLPGGVSPVSYLIHNSGGVSRHDQRVIDQKLNDGLTLYVERGYHSDATWIFLLIGATFGLLVLVATLTATALSQAESRSDSATLASIGASAFTRRRIAAANAAVVGLTGAVFGLVIGAVPGIAVAHPLAQIYGAVPSQSVVTIPWSTLGTVVVGVPLLAGLLAALVTRGRPPMTRRLT</sequence>
<evidence type="ECO:0000313" key="9">
    <source>
        <dbReference type="EMBL" id="TWE11956.1"/>
    </source>
</evidence>
<dbReference type="GO" id="GO:0022857">
    <property type="term" value="F:transmembrane transporter activity"/>
    <property type="evidence" value="ECO:0007669"/>
    <property type="project" value="TreeGrafter"/>
</dbReference>
<dbReference type="RefSeq" id="WP_170226355.1">
    <property type="nucleotide sequence ID" value="NZ_VIVQ01000001.1"/>
</dbReference>
<comment type="similarity">
    <text evidence="6">Belongs to the ABC-4 integral membrane protein family.</text>
</comment>
<accession>A0A561E8N0</accession>
<evidence type="ECO:0000259" key="8">
    <source>
        <dbReference type="Pfam" id="PF02687"/>
    </source>
</evidence>
<feature type="transmembrane region" description="Helical" evidence="7">
    <location>
        <begin position="442"/>
        <end position="463"/>
    </location>
</feature>
<feature type="domain" description="ABC3 transporter permease C-terminal" evidence="8">
    <location>
        <begin position="305"/>
        <end position="425"/>
    </location>
</feature>
<evidence type="ECO:0000313" key="10">
    <source>
        <dbReference type="Proteomes" id="UP000318297"/>
    </source>
</evidence>
<comment type="caution">
    <text evidence="9">The sequence shown here is derived from an EMBL/GenBank/DDBJ whole genome shotgun (WGS) entry which is preliminary data.</text>
</comment>
<evidence type="ECO:0000256" key="4">
    <source>
        <dbReference type="ARBA" id="ARBA00022989"/>
    </source>
</evidence>
<evidence type="ECO:0000256" key="2">
    <source>
        <dbReference type="ARBA" id="ARBA00022475"/>
    </source>
</evidence>
<feature type="transmembrane region" description="Helical" evidence="7">
    <location>
        <begin position="475"/>
        <end position="497"/>
    </location>
</feature>
<name>A0A561E8N0_9MICO</name>
<dbReference type="Proteomes" id="UP000318297">
    <property type="component" value="Unassembled WGS sequence"/>
</dbReference>
<keyword evidence="2" id="KW-1003">Cell membrane</keyword>
<reference evidence="9 10" key="1">
    <citation type="submission" date="2019-06" db="EMBL/GenBank/DDBJ databases">
        <title>Sequencing the genomes of 1000 actinobacteria strains.</title>
        <authorList>
            <person name="Klenk H.-P."/>
        </authorList>
    </citation>
    <scope>NUCLEOTIDE SEQUENCE [LARGE SCALE GENOMIC DNA]</scope>
    <source>
        <strain evidence="9 10">DSM 19560</strain>
    </source>
</reference>
<evidence type="ECO:0000256" key="6">
    <source>
        <dbReference type="ARBA" id="ARBA00038076"/>
    </source>
</evidence>
<dbReference type="InterPro" id="IPR003838">
    <property type="entry name" value="ABC3_permease_C"/>
</dbReference>